<comment type="catalytic activity">
    <reaction evidence="9 13">
        <text>L-tyrosyl-[protein] + ATP = O-phospho-L-tyrosyl-[protein] + ADP + H(+)</text>
        <dbReference type="Rhea" id="RHEA:10596"/>
        <dbReference type="Rhea" id="RHEA-COMP:10136"/>
        <dbReference type="Rhea" id="RHEA-COMP:20101"/>
        <dbReference type="ChEBI" id="CHEBI:15378"/>
        <dbReference type="ChEBI" id="CHEBI:30616"/>
        <dbReference type="ChEBI" id="CHEBI:46858"/>
        <dbReference type="ChEBI" id="CHEBI:61978"/>
        <dbReference type="ChEBI" id="CHEBI:456216"/>
        <dbReference type="EC" id="2.7.10.2"/>
    </reaction>
</comment>
<dbReference type="PANTHER" id="PTHR24418">
    <property type="entry name" value="TYROSINE-PROTEIN KINASE"/>
    <property type="match status" value="1"/>
</dbReference>
<dbReference type="EMBL" id="NIVC01002336">
    <property type="protein sequence ID" value="PAA58755.1"/>
    <property type="molecule type" value="Genomic_DNA"/>
</dbReference>
<evidence type="ECO:0000256" key="13">
    <source>
        <dbReference type="RuleBase" id="RU362096"/>
    </source>
</evidence>
<dbReference type="Proteomes" id="UP000215902">
    <property type="component" value="Unassembled WGS sequence"/>
</dbReference>
<dbReference type="FunFam" id="1.10.510.10:FF:000554">
    <property type="entry name" value="Predicted protein"/>
    <property type="match status" value="1"/>
</dbReference>
<evidence type="ECO:0000259" key="14">
    <source>
        <dbReference type="PROSITE" id="PS50001"/>
    </source>
</evidence>
<keyword evidence="2" id="KW-0597">Phosphoprotein</keyword>
<dbReference type="InterPro" id="IPR001452">
    <property type="entry name" value="SH3_domain"/>
</dbReference>
<keyword evidence="5 13" id="KW-0418">Kinase</keyword>
<evidence type="ECO:0000259" key="16">
    <source>
        <dbReference type="PROSITE" id="PS50011"/>
    </source>
</evidence>
<dbReference type="InterPro" id="IPR017441">
    <property type="entry name" value="Protein_kinase_ATP_BS"/>
</dbReference>
<evidence type="ECO:0000313" key="17">
    <source>
        <dbReference type="EMBL" id="PAA58755.1"/>
    </source>
</evidence>
<feature type="binding site" evidence="12">
    <location>
        <position position="247"/>
    </location>
    <ligand>
        <name>ATP</name>
        <dbReference type="ChEBI" id="CHEBI:30616"/>
    </ligand>
</feature>
<dbReference type="InterPro" id="IPR050198">
    <property type="entry name" value="Non-receptor_tyrosine_kinases"/>
</dbReference>
<dbReference type="CDD" id="cd00174">
    <property type="entry name" value="SH3"/>
    <property type="match status" value="1"/>
</dbReference>
<dbReference type="InterPro" id="IPR000719">
    <property type="entry name" value="Prot_kinase_dom"/>
</dbReference>
<keyword evidence="3 13" id="KW-0808">Transferase</keyword>
<accession>A0A267EB03</accession>
<dbReference type="InterPro" id="IPR000980">
    <property type="entry name" value="SH2"/>
</dbReference>
<dbReference type="InterPro" id="IPR036028">
    <property type="entry name" value="SH3-like_dom_sf"/>
</dbReference>
<dbReference type="OrthoDB" id="4062651at2759"/>
<keyword evidence="1 11" id="KW-0728">SH3 domain</keyword>
<dbReference type="FunFam" id="3.30.200.20:FF:000053">
    <property type="entry name" value="Tyrosine-protein kinase"/>
    <property type="match status" value="1"/>
</dbReference>
<feature type="domain" description="SH3" evidence="15">
    <location>
        <begin position="29"/>
        <end position="89"/>
    </location>
</feature>
<dbReference type="Pfam" id="PF00017">
    <property type="entry name" value="SH2"/>
    <property type="match status" value="1"/>
</dbReference>
<dbReference type="SUPFAM" id="SSF55550">
    <property type="entry name" value="SH2 domain"/>
    <property type="match status" value="1"/>
</dbReference>
<dbReference type="SUPFAM" id="SSF50044">
    <property type="entry name" value="SH3-domain"/>
    <property type="match status" value="1"/>
</dbReference>
<dbReference type="PROSITE" id="PS50011">
    <property type="entry name" value="PROTEIN_KINASE_DOM"/>
    <property type="match status" value="1"/>
</dbReference>
<dbReference type="SMART" id="SM00252">
    <property type="entry name" value="SH2"/>
    <property type="match status" value="1"/>
</dbReference>
<dbReference type="Gene3D" id="2.30.30.40">
    <property type="entry name" value="SH3 Domains"/>
    <property type="match status" value="1"/>
</dbReference>
<evidence type="ECO:0000256" key="9">
    <source>
        <dbReference type="ARBA" id="ARBA00051245"/>
    </source>
</evidence>
<evidence type="ECO:0000256" key="11">
    <source>
        <dbReference type="PROSITE-ProRule" id="PRU00192"/>
    </source>
</evidence>
<keyword evidence="8 13" id="KW-0829">Tyrosine-protein kinase</keyword>
<evidence type="ECO:0000256" key="3">
    <source>
        <dbReference type="ARBA" id="ARBA00022679"/>
    </source>
</evidence>
<dbReference type="SUPFAM" id="SSF56112">
    <property type="entry name" value="Protein kinase-like (PK-like)"/>
    <property type="match status" value="1"/>
</dbReference>
<dbReference type="InterPro" id="IPR008266">
    <property type="entry name" value="Tyr_kinase_AS"/>
</dbReference>
<keyword evidence="4 12" id="KW-0547">Nucleotide-binding</keyword>
<dbReference type="PRINTS" id="PR00109">
    <property type="entry name" value="TYRKINASE"/>
</dbReference>
<dbReference type="PROSITE" id="PS00109">
    <property type="entry name" value="PROTEIN_KINASE_TYR"/>
    <property type="match status" value="1"/>
</dbReference>
<feature type="domain" description="Protein kinase" evidence="16">
    <location>
        <begin position="219"/>
        <end position="480"/>
    </location>
</feature>
<dbReference type="InterPro" id="IPR011009">
    <property type="entry name" value="Kinase-like_dom_sf"/>
</dbReference>
<dbReference type="InterPro" id="IPR001245">
    <property type="entry name" value="Ser-Thr/Tyr_kinase_cat_dom"/>
</dbReference>
<evidence type="ECO:0000256" key="10">
    <source>
        <dbReference type="PROSITE-ProRule" id="PRU00191"/>
    </source>
</evidence>
<evidence type="ECO:0000256" key="4">
    <source>
        <dbReference type="ARBA" id="ARBA00022741"/>
    </source>
</evidence>
<comment type="caution">
    <text evidence="17">The sequence shown here is derived from an EMBL/GenBank/DDBJ whole genome shotgun (WGS) entry which is preliminary data.</text>
</comment>
<comment type="similarity">
    <text evidence="13">Belongs to the protein kinase superfamily. Tyr protein kinase family.</text>
</comment>
<evidence type="ECO:0000256" key="6">
    <source>
        <dbReference type="ARBA" id="ARBA00022840"/>
    </source>
</evidence>
<evidence type="ECO:0000256" key="5">
    <source>
        <dbReference type="ARBA" id="ARBA00022777"/>
    </source>
</evidence>
<dbReference type="PROSITE" id="PS50002">
    <property type="entry name" value="SH3"/>
    <property type="match status" value="1"/>
</dbReference>
<evidence type="ECO:0000256" key="8">
    <source>
        <dbReference type="ARBA" id="ARBA00023137"/>
    </source>
</evidence>
<dbReference type="GO" id="GO:0004715">
    <property type="term" value="F:non-membrane spanning protein tyrosine kinase activity"/>
    <property type="evidence" value="ECO:0007669"/>
    <property type="project" value="UniProtKB-EC"/>
</dbReference>
<gene>
    <name evidence="17" type="ORF">BOX15_Mlig028072g2</name>
</gene>
<protein>
    <recommendedName>
        <fullName evidence="13">Tyrosine-protein kinase</fullName>
        <ecNumber evidence="13">2.7.10.2</ecNumber>
    </recommendedName>
</protein>
<proteinExistence type="inferred from homology"/>
<dbReference type="EC" id="2.7.10.2" evidence="13"/>
<name>A0A267EB03_9PLAT</name>
<evidence type="ECO:0000313" key="18">
    <source>
        <dbReference type="Proteomes" id="UP000215902"/>
    </source>
</evidence>
<evidence type="ECO:0000256" key="2">
    <source>
        <dbReference type="ARBA" id="ARBA00022553"/>
    </source>
</evidence>
<dbReference type="SMART" id="SM00326">
    <property type="entry name" value="SH3"/>
    <property type="match status" value="1"/>
</dbReference>
<organism evidence="17 18">
    <name type="scientific">Macrostomum lignano</name>
    <dbReference type="NCBI Taxonomy" id="282301"/>
    <lineage>
        <taxon>Eukaryota</taxon>
        <taxon>Metazoa</taxon>
        <taxon>Spiralia</taxon>
        <taxon>Lophotrochozoa</taxon>
        <taxon>Platyhelminthes</taxon>
        <taxon>Rhabditophora</taxon>
        <taxon>Macrostomorpha</taxon>
        <taxon>Macrostomida</taxon>
        <taxon>Macrostomidae</taxon>
        <taxon>Macrostomum</taxon>
    </lineage>
</organism>
<dbReference type="PROSITE" id="PS00107">
    <property type="entry name" value="PROTEIN_KINASE_ATP"/>
    <property type="match status" value="1"/>
</dbReference>
<sequence length="491" mass="56404">MGQCFARLIGRVPSTPSESRAVSSDIPLEPTPRMKTLFAYTAQTPGDLSFEKDEILYFEREDVEGWCWCRNKDGETGFVPSNFVQRLDLGPESLPCWFDVDRHEAMSNLLMPGYKPGTYLLRPCHQQRVVAKYTLSVRSEVLNENTGEMRPTVSHYMVKAMDNGGYYISPSNRFDGMADLLEYYKELGRGLAAPLSLPCPKVWVPPAQFRDFEVERERITILEKLGSGSFGEVHKAQLGRRQMVAVKTMTEGAMRKEEFLSEGRTLHKLHHPKIVQLLGVCTKDDPIYIITEFMPNGDLKNYLMKDRDVGKITFEVMVTMLSQIAEGMEYLETKSFVHRDLRAANILVGHNFVVKVADFGLSKFLEEDVYSVAVENKFPVRWTAPEAAQSMENFTIKSDVWSYGVLIYEVVTRGAVPYANIPNKEIITRVSKEKYRMPNPRSLGNENDDHVYKLMLDCWHERPEDRPTFARLKDIFQTYKTQFENQYSQND</sequence>
<keyword evidence="6 12" id="KW-0067">ATP-binding</keyword>
<keyword evidence="18" id="KW-1185">Reference proteome</keyword>
<dbReference type="Pfam" id="PF14604">
    <property type="entry name" value="SH3_9"/>
    <property type="match status" value="1"/>
</dbReference>
<dbReference type="Gene3D" id="1.10.510.10">
    <property type="entry name" value="Transferase(Phosphotransferase) domain 1"/>
    <property type="match status" value="1"/>
</dbReference>
<evidence type="ECO:0000256" key="1">
    <source>
        <dbReference type="ARBA" id="ARBA00022443"/>
    </source>
</evidence>
<keyword evidence="7 10" id="KW-0727">SH2 domain</keyword>
<dbReference type="PROSITE" id="PS50001">
    <property type="entry name" value="SH2"/>
    <property type="match status" value="1"/>
</dbReference>
<dbReference type="GO" id="GO:0005524">
    <property type="term" value="F:ATP binding"/>
    <property type="evidence" value="ECO:0007669"/>
    <property type="project" value="UniProtKB-UniRule"/>
</dbReference>
<dbReference type="Gene3D" id="3.30.505.10">
    <property type="entry name" value="SH2 domain"/>
    <property type="match status" value="1"/>
</dbReference>
<dbReference type="Pfam" id="PF07714">
    <property type="entry name" value="PK_Tyr_Ser-Thr"/>
    <property type="match status" value="1"/>
</dbReference>
<dbReference type="InterPro" id="IPR020635">
    <property type="entry name" value="Tyr_kinase_cat_dom"/>
</dbReference>
<evidence type="ECO:0000259" key="15">
    <source>
        <dbReference type="PROSITE" id="PS50002"/>
    </source>
</evidence>
<feature type="domain" description="SH2" evidence="14">
    <location>
        <begin position="100"/>
        <end position="199"/>
    </location>
</feature>
<dbReference type="SMART" id="SM00219">
    <property type="entry name" value="TyrKc"/>
    <property type="match status" value="1"/>
</dbReference>
<dbReference type="AlphaFoldDB" id="A0A267EB03"/>
<evidence type="ECO:0000256" key="12">
    <source>
        <dbReference type="PROSITE-ProRule" id="PRU10141"/>
    </source>
</evidence>
<dbReference type="STRING" id="282301.A0A267EB03"/>
<reference evidence="17 18" key="1">
    <citation type="submission" date="2017-06" db="EMBL/GenBank/DDBJ databases">
        <title>A platform for efficient transgenesis in Macrostomum lignano, a flatworm model organism for stem cell research.</title>
        <authorList>
            <person name="Berezikov E."/>
        </authorList>
    </citation>
    <scope>NUCLEOTIDE SEQUENCE [LARGE SCALE GENOMIC DNA]</scope>
    <source>
        <strain evidence="17">DV1</strain>
        <tissue evidence="17">Whole organism</tissue>
    </source>
</reference>
<dbReference type="InterPro" id="IPR036860">
    <property type="entry name" value="SH2_dom_sf"/>
</dbReference>
<evidence type="ECO:0000256" key="7">
    <source>
        <dbReference type="ARBA" id="ARBA00022999"/>
    </source>
</evidence>